<gene>
    <name evidence="2" type="ORF">V6256_03710</name>
</gene>
<dbReference type="EMBL" id="JBAKAZ010000008">
    <property type="protein sequence ID" value="MEL0628706.1"/>
    <property type="molecule type" value="Genomic_DNA"/>
</dbReference>
<organism evidence="2 3">
    <name type="scientific">Psychromonas aquatilis</name>
    <dbReference type="NCBI Taxonomy" id="2005072"/>
    <lineage>
        <taxon>Bacteria</taxon>
        <taxon>Pseudomonadati</taxon>
        <taxon>Pseudomonadota</taxon>
        <taxon>Gammaproteobacteria</taxon>
        <taxon>Alteromonadales</taxon>
        <taxon>Psychromonadaceae</taxon>
        <taxon>Psychromonas</taxon>
    </lineage>
</organism>
<sequence length="83" mass="9123">MSNKLLLEESLLLAGFSEQRYPVVSAYQDVTTLDLSRLTNVDSAGVAYLVQIKTKYPTILLANASAKLKVLAALYGVENLFEK</sequence>
<dbReference type="PROSITE" id="PS50801">
    <property type="entry name" value="STAS"/>
    <property type="match status" value="1"/>
</dbReference>
<evidence type="ECO:0000313" key="3">
    <source>
        <dbReference type="Proteomes" id="UP001369082"/>
    </source>
</evidence>
<dbReference type="InterPro" id="IPR002645">
    <property type="entry name" value="STAS_dom"/>
</dbReference>
<dbReference type="RefSeq" id="WP_341596714.1">
    <property type="nucleotide sequence ID" value="NZ_JBAKAZ010000008.1"/>
</dbReference>
<keyword evidence="3" id="KW-1185">Reference proteome</keyword>
<evidence type="ECO:0000313" key="2">
    <source>
        <dbReference type="EMBL" id="MEL0628706.1"/>
    </source>
</evidence>
<reference evidence="2 3" key="1">
    <citation type="submission" date="2024-02" db="EMBL/GenBank/DDBJ databases">
        <title>Bacteria isolated from the canopy kelp, Nereocystis luetkeana.</title>
        <authorList>
            <person name="Pfister C.A."/>
            <person name="Younker I.T."/>
            <person name="Light S.H."/>
        </authorList>
    </citation>
    <scope>NUCLEOTIDE SEQUENCE [LARGE SCALE GENOMIC DNA]</scope>
    <source>
        <strain evidence="2 3">TI.1.05</strain>
    </source>
</reference>
<evidence type="ECO:0000259" key="1">
    <source>
        <dbReference type="PROSITE" id="PS50801"/>
    </source>
</evidence>
<dbReference type="SUPFAM" id="SSF52091">
    <property type="entry name" value="SpoIIaa-like"/>
    <property type="match status" value="1"/>
</dbReference>
<protein>
    <recommendedName>
        <fullName evidence="1">STAS domain-containing protein</fullName>
    </recommendedName>
</protein>
<proteinExistence type="predicted"/>
<dbReference type="InterPro" id="IPR036513">
    <property type="entry name" value="STAS_dom_sf"/>
</dbReference>
<feature type="domain" description="STAS" evidence="1">
    <location>
        <begin position="33"/>
        <end position="83"/>
    </location>
</feature>
<dbReference type="Proteomes" id="UP001369082">
    <property type="component" value="Unassembled WGS sequence"/>
</dbReference>
<comment type="caution">
    <text evidence="2">The sequence shown here is derived from an EMBL/GenBank/DDBJ whole genome shotgun (WGS) entry which is preliminary data.</text>
</comment>
<accession>A0ABU9GN21</accession>
<name>A0ABU9GN21_9GAMM</name>